<dbReference type="GO" id="GO:0004065">
    <property type="term" value="F:arylsulfatase activity"/>
    <property type="evidence" value="ECO:0007669"/>
    <property type="project" value="TreeGrafter"/>
</dbReference>
<dbReference type="FunFam" id="3.40.720.10:FF:000070">
    <property type="entry name" value="Arylsulfatase A"/>
    <property type="match status" value="1"/>
</dbReference>
<dbReference type="CDD" id="cd16146">
    <property type="entry name" value="ARS_like"/>
    <property type="match status" value="1"/>
</dbReference>
<dbReference type="KEGG" id="echi:FKX85_20640"/>
<evidence type="ECO:0000256" key="1">
    <source>
        <dbReference type="ARBA" id="ARBA00008779"/>
    </source>
</evidence>
<evidence type="ECO:0000256" key="2">
    <source>
        <dbReference type="ARBA" id="ARBA00022723"/>
    </source>
</evidence>
<keyword evidence="2" id="KW-0479">Metal-binding</keyword>
<dbReference type="InterPro" id="IPR024607">
    <property type="entry name" value="Sulfatase_CS"/>
</dbReference>
<proteinExistence type="inferred from homology"/>
<evidence type="ECO:0000256" key="3">
    <source>
        <dbReference type="ARBA" id="ARBA00022801"/>
    </source>
</evidence>
<dbReference type="Pfam" id="PF00884">
    <property type="entry name" value="Sulfatase"/>
    <property type="match status" value="1"/>
</dbReference>
<dbReference type="PROSITE" id="PS00523">
    <property type="entry name" value="SULFATASE_1"/>
    <property type="match status" value="1"/>
</dbReference>
<dbReference type="AlphaFoldDB" id="A0A514CNA5"/>
<dbReference type="PANTHER" id="PTHR42693:SF53">
    <property type="entry name" value="ENDO-4-O-SULFATASE"/>
    <property type="match status" value="1"/>
</dbReference>
<comment type="similarity">
    <text evidence="1">Belongs to the sulfatase family.</text>
</comment>
<keyword evidence="7" id="KW-1185">Reference proteome</keyword>
<dbReference type="Proteomes" id="UP000316614">
    <property type="component" value="Chromosome"/>
</dbReference>
<dbReference type="InterPro" id="IPR017850">
    <property type="entry name" value="Alkaline_phosphatase_core_sf"/>
</dbReference>
<evidence type="ECO:0000256" key="4">
    <source>
        <dbReference type="ARBA" id="ARBA00022837"/>
    </source>
</evidence>
<dbReference type="SUPFAM" id="SSF53649">
    <property type="entry name" value="Alkaline phosphatase-like"/>
    <property type="match status" value="1"/>
</dbReference>
<name>A0A514CNA5_9BACT</name>
<reference evidence="6 7" key="1">
    <citation type="submission" date="2019-06" db="EMBL/GenBank/DDBJ databases">
        <title>Echinicola alkalisoli sp. nov. isolated from saline soil.</title>
        <authorList>
            <person name="Sun J.-Q."/>
            <person name="Xu L."/>
        </authorList>
    </citation>
    <scope>NUCLEOTIDE SEQUENCE [LARGE SCALE GENOMIC DNA]</scope>
    <source>
        <strain evidence="6 7">LN3S3</strain>
    </source>
</reference>
<feature type="domain" description="Sulfatase N-terminal" evidence="5">
    <location>
        <begin position="30"/>
        <end position="350"/>
    </location>
</feature>
<dbReference type="Gene3D" id="3.40.720.10">
    <property type="entry name" value="Alkaline Phosphatase, subunit A"/>
    <property type="match status" value="1"/>
</dbReference>
<accession>A0A514CNA5</accession>
<keyword evidence="3" id="KW-0378">Hydrolase</keyword>
<protein>
    <submittedName>
        <fullName evidence="6">Arylsulfatase</fullName>
    </submittedName>
</protein>
<dbReference type="EMBL" id="CP041253">
    <property type="protein sequence ID" value="QDH81305.1"/>
    <property type="molecule type" value="Genomic_DNA"/>
</dbReference>
<organism evidence="6 7">
    <name type="scientific">Echinicola soli</name>
    <dbReference type="NCBI Taxonomy" id="2591634"/>
    <lineage>
        <taxon>Bacteria</taxon>
        <taxon>Pseudomonadati</taxon>
        <taxon>Bacteroidota</taxon>
        <taxon>Cytophagia</taxon>
        <taxon>Cytophagales</taxon>
        <taxon>Cyclobacteriaceae</taxon>
        <taxon>Echinicola</taxon>
    </lineage>
</organism>
<dbReference type="OrthoDB" id="9764377at2"/>
<gene>
    <name evidence="6" type="ORF">FKX85_20640</name>
</gene>
<dbReference type="InterPro" id="IPR000917">
    <property type="entry name" value="Sulfatase_N"/>
</dbReference>
<keyword evidence="4" id="KW-0106">Calcium</keyword>
<dbReference type="InterPro" id="IPR050738">
    <property type="entry name" value="Sulfatase"/>
</dbReference>
<dbReference type="PANTHER" id="PTHR42693">
    <property type="entry name" value="ARYLSULFATASE FAMILY MEMBER"/>
    <property type="match status" value="1"/>
</dbReference>
<evidence type="ECO:0000313" key="6">
    <source>
        <dbReference type="EMBL" id="QDH81305.1"/>
    </source>
</evidence>
<evidence type="ECO:0000313" key="7">
    <source>
        <dbReference type="Proteomes" id="UP000316614"/>
    </source>
</evidence>
<dbReference type="RefSeq" id="WP_141616519.1">
    <property type="nucleotide sequence ID" value="NZ_CP041253.1"/>
</dbReference>
<dbReference type="Gene3D" id="3.30.1120.10">
    <property type="match status" value="1"/>
</dbReference>
<sequence length="609" mass="69669">MRYSILSLIVTSLLLLNQQEVCFAQTSQRPNVIIIMTDDQGYGELSVHGNPVLKTPELDKLHQESIRLTDFHVAPMCTPTRGQLITGIDAVKNGATNVSSGRTLLRKDLRTMADYFKDSNYNTGIFGKWHLGDNYPYRPEDRGFEESLWFPSSHIGSVPDYWGNDYFDDVYIRNGKRETFEGYCTDVFFDQAKGFMKKAAENEKPFFVYLPTNTPHQPFYAKPGDIEEMERIINDSEFAGMEESTKEKLIRYLAMIRNIDQNVGDLQKFLKDNKLDKNTILIFLTDNGSTFGPKYYNAGMRGKKVQLYEGGHRVPFFIKWPAGNIGEPRDVDGLTQVQDILPTLLELCGIQKDEESDFDGISLAGVIKGQEEIDPERVLWINFSRMPFSNYPSPYASSIIEKSGAAVLWKDWRLLNQRELYNLVEDPLQQHNVIDQYPDVVHKMETHLDKFWQEAKEVVNEPQRVIIGAPEENPSVLTACEWMDVFLDRQLQVARGDTKNSYWLLNVAEAGKYTFELRRWPKETGAPLQGSVDSGRSFPIAYARIFLKGEAGEFMRRKKVSSSDQGSQFTVNLEKGPVALHTWFDDKNGNNIVGAYYVYVEKEEVSDVQ</sequence>
<evidence type="ECO:0000259" key="5">
    <source>
        <dbReference type="Pfam" id="PF00884"/>
    </source>
</evidence>
<dbReference type="GO" id="GO:0046872">
    <property type="term" value="F:metal ion binding"/>
    <property type="evidence" value="ECO:0007669"/>
    <property type="project" value="UniProtKB-KW"/>
</dbReference>